<proteinExistence type="predicted"/>
<dbReference type="Proteomes" id="UP000198814">
    <property type="component" value="Unassembled WGS sequence"/>
</dbReference>
<keyword evidence="1" id="KW-1003">Cell membrane</keyword>
<evidence type="ECO:0000256" key="3">
    <source>
        <dbReference type="ARBA" id="ARBA00022692"/>
    </source>
</evidence>
<protein>
    <submittedName>
        <fullName evidence="6">Lipopolysaccharide export system protein LptC</fullName>
    </submittedName>
</protein>
<dbReference type="NCBIfam" id="TIGR04409">
    <property type="entry name" value="LptC_YrbK"/>
    <property type="match status" value="1"/>
</dbReference>
<gene>
    <name evidence="6" type="ORF">SAMN05216333_10999</name>
</gene>
<organism evidence="6 7">
    <name type="scientific">Nitrosomonas oligotropha</name>
    <dbReference type="NCBI Taxonomy" id="42354"/>
    <lineage>
        <taxon>Bacteria</taxon>
        <taxon>Pseudomonadati</taxon>
        <taxon>Pseudomonadota</taxon>
        <taxon>Betaproteobacteria</taxon>
        <taxon>Nitrosomonadales</taxon>
        <taxon>Nitrosomonadaceae</taxon>
        <taxon>Nitrosomonas</taxon>
    </lineage>
</organism>
<keyword evidence="3" id="KW-0812">Transmembrane</keyword>
<evidence type="ECO:0000256" key="2">
    <source>
        <dbReference type="ARBA" id="ARBA00022519"/>
    </source>
</evidence>
<dbReference type="EMBL" id="FODO01000009">
    <property type="protein sequence ID" value="SEO41628.1"/>
    <property type="molecule type" value="Genomic_DNA"/>
</dbReference>
<dbReference type="GO" id="GO:0005886">
    <property type="term" value="C:plasma membrane"/>
    <property type="evidence" value="ECO:0007669"/>
    <property type="project" value="InterPro"/>
</dbReference>
<dbReference type="Gene3D" id="2.60.450.10">
    <property type="entry name" value="Lipopolysaccharide (LPS) transport protein A like domain"/>
    <property type="match status" value="1"/>
</dbReference>
<evidence type="ECO:0000256" key="1">
    <source>
        <dbReference type="ARBA" id="ARBA00022475"/>
    </source>
</evidence>
<dbReference type="Pfam" id="PF06835">
    <property type="entry name" value="LptC"/>
    <property type="match status" value="1"/>
</dbReference>
<name>A0A1H8PIY1_9PROT</name>
<evidence type="ECO:0000256" key="4">
    <source>
        <dbReference type="ARBA" id="ARBA00022989"/>
    </source>
</evidence>
<keyword evidence="7" id="KW-1185">Reference proteome</keyword>
<dbReference type="AlphaFoldDB" id="A0A1H8PIY1"/>
<dbReference type="OrthoDB" id="8589410at2"/>
<dbReference type="PANTHER" id="PTHR37481:SF1">
    <property type="entry name" value="LIPOPOLYSACCHARIDE EXPORT SYSTEM PROTEIN LPTC"/>
    <property type="match status" value="1"/>
</dbReference>
<dbReference type="PANTHER" id="PTHR37481">
    <property type="entry name" value="LIPOPOLYSACCHARIDE EXPORT SYSTEM PROTEIN LPTC"/>
    <property type="match status" value="1"/>
</dbReference>
<accession>A0A1H8PIY1</accession>
<evidence type="ECO:0000256" key="5">
    <source>
        <dbReference type="ARBA" id="ARBA00023136"/>
    </source>
</evidence>
<evidence type="ECO:0000313" key="7">
    <source>
        <dbReference type="Proteomes" id="UP000198814"/>
    </source>
</evidence>
<keyword evidence="4" id="KW-1133">Transmembrane helix</keyword>
<sequence length="188" mass="21597">MSTRLHIRSPLILIVLLIFLTFWLDRLTRPLEQIKDDYLYRNPDYIAENLSGIRIEYEHAVQRKFTAQKLFHYLDDKVTELEHVNFTNIEPEKPLIRLFADRAVIISKGKDIYLTGDVTAVRGADDDKSKITLATNFLHLIPDESLIKSDQAVAISRFKTTVNANGLEFNNRTGIIQLLSNVKAVNTK</sequence>
<keyword evidence="5" id="KW-0472">Membrane</keyword>
<reference evidence="7" key="1">
    <citation type="submission" date="2016-10" db="EMBL/GenBank/DDBJ databases">
        <authorList>
            <person name="Varghese N."/>
            <person name="Submissions S."/>
        </authorList>
    </citation>
    <scope>NUCLEOTIDE SEQUENCE [LARGE SCALE GENOMIC DNA]</scope>
    <source>
        <strain evidence="7">Nm76</strain>
    </source>
</reference>
<dbReference type="GO" id="GO:0030288">
    <property type="term" value="C:outer membrane-bounded periplasmic space"/>
    <property type="evidence" value="ECO:0007669"/>
    <property type="project" value="TreeGrafter"/>
</dbReference>
<dbReference type="STRING" id="42354.SAMN05216333_10999"/>
<dbReference type="InterPro" id="IPR010664">
    <property type="entry name" value="LipoPS_assembly_LptC-rel"/>
</dbReference>
<dbReference type="InterPro" id="IPR026265">
    <property type="entry name" value="LptC"/>
</dbReference>
<keyword evidence="2" id="KW-0997">Cell inner membrane</keyword>
<dbReference type="GO" id="GO:0017089">
    <property type="term" value="F:glycolipid transfer activity"/>
    <property type="evidence" value="ECO:0007669"/>
    <property type="project" value="TreeGrafter"/>
</dbReference>
<dbReference type="GO" id="GO:0015221">
    <property type="term" value="F:lipopolysaccharide transmembrane transporter activity"/>
    <property type="evidence" value="ECO:0007669"/>
    <property type="project" value="InterPro"/>
</dbReference>
<evidence type="ECO:0000313" key="6">
    <source>
        <dbReference type="EMBL" id="SEO41628.1"/>
    </source>
</evidence>
<dbReference type="InterPro" id="IPR052363">
    <property type="entry name" value="LPS_export_LptC"/>
</dbReference>